<proteinExistence type="predicted"/>
<feature type="domain" description="DUF3955" evidence="2">
    <location>
        <begin position="3"/>
        <end position="58"/>
    </location>
</feature>
<evidence type="ECO:0000256" key="1">
    <source>
        <dbReference type="SAM" id="Phobius"/>
    </source>
</evidence>
<sequence length="68" mass="7462">MKKYILTLIPFILGIGCVVSYNTIGSKVASDGTLVEPFYLLPMGYSFLAIGIISLFVSKIKKVNKSLF</sequence>
<dbReference type="InterPro" id="IPR025016">
    <property type="entry name" value="DUF3955"/>
</dbReference>
<dbReference type="AlphaFoldDB" id="A0A243AHF8"/>
<name>A0A243AHF8_BACTU</name>
<keyword evidence="1" id="KW-0472">Membrane</keyword>
<feature type="transmembrane region" description="Helical" evidence="1">
    <location>
        <begin position="39"/>
        <end position="58"/>
    </location>
</feature>
<dbReference type="Pfam" id="PF13127">
    <property type="entry name" value="DUF3955"/>
    <property type="match status" value="1"/>
</dbReference>
<protein>
    <recommendedName>
        <fullName evidence="2">DUF3955 domain-containing protein</fullName>
    </recommendedName>
</protein>
<dbReference type="RefSeq" id="WP_000760018.1">
    <property type="nucleotide sequence ID" value="NZ_NFDG01000084.1"/>
</dbReference>
<accession>A0A243AHF8</accession>
<reference evidence="3 4" key="1">
    <citation type="submission" date="2016-10" db="EMBL/GenBank/DDBJ databases">
        <title>Comparative genomics of Bacillus thuringiensis reveals a path to pathogens against multiple invertebrate hosts.</title>
        <authorList>
            <person name="Zheng J."/>
            <person name="Gao Q."/>
            <person name="Liu H."/>
            <person name="Peng D."/>
            <person name="Ruan L."/>
            <person name="Sun M."/>
        </authorList>
    </citation>
    <scope>NUCLEOTIDE SEQUENCE [LARGE SCALE GENOMIC DNA]</scope>
    <source>
        <strain evidence="3">BGSC 4BM1</strain>
    </source>
</reference>
<evidence type="ECO:0000259" key="2">
    <source>
        <dbReference type="Pfam" id="PF13127"/>
    </source>
</evidence>
<organism evidence="3 4">
    <name type="scientific">Bacillus thuringiensis serovar navarrensis</name>
    <dbReference type="NCBI Taxonomy" id="339658"/>
    <lineage>
        <taxon>Bacteria</taxon>
        <taxon>Bacillati</taxon>
        <taxon>Bacillota</taxon>
        <taxon>Bacilli</taxon>
        <taxon>Bacillales</taxon>
        <taxon>Bacillaceae</taxon>
        <taxon>Bacillus</taxon>
        <taxon>Bacillus cereus group</taxon>
    </lineage>
</organism>
<gene>
    <name evidence="3" type="ORF">BK732_11530</name>
</gene>
<dbReference type="PROSITE" id="PS51257">
    <property type="entry name" value="PROKAR_LIPOPROTEIN"/>
    <property type="match status" value="1"/>
</dbReference>
<comment type="caution">
    <text evidence="3">The sequence shown here is derived from an EMBL/GenBank/DDBJ whole genome shotgun (WGS) entry which is preliminary data.</text>
</comment>
<dbReference type="Proteomes" id="UP000194860">
    <property type="component" value="Unassembled WGS sequence"/>
</dbReference>
<dbReference type="EMBL" id="NFDG01000084">
    <property type="protein sequence ID" value="OTY21450.1"/>
    <property type="molecule type" value="Genomic_DNA"/>
</dbReference>
<evidence type="ECO:0000313" key="4">
    <source>
        <dbReference type="Proteomes" id="UP000194860"/>
    </source>
</evidence>
<keyword evidence="1" id="KW-0812">Transmembrane</keyword>
<keyword evidence="1" id="KW-1133">Transmembrane helix</keyword>
<evidence type="ECO:0000313" key="3">
    <source>
        <dbReference type="EMBL" id="OTY21450.1"/>
    </source>
</evidence>